<dbReference type="KEGG" id="mff:MFFC18_50160"/>
<feature type="chain" id="PRO_5022676600" evidence="1">
    <location>
        <begin position="29"/>
        <end position="79"/>
    </location>
</feature>
<dbReference type="RefSeq" id="WP_148619093.1">
    <property type="nucleotide sequence ID" value="NZ_CP042912.1"/>
</dbReference>
<reference evidence="2 3" key="1">
    <citation type="submission" date="2019-08" db="EMBL/GenBank/DDBJ databases">
        <title>Deep-cultivation of Planctomycetes and their phenomic and genomic characterization uncovers novel biology.</title>
        <authorList>
            <person name="Wiegand S."/>
            <person name="Jogler M."/>
            <person name="Boedeker C."/>
            <person name="Pinto D."/>
            <person name="Vollmers J."/>
            <person name="Rivas-Marin E."/>
            <person name="Kohn T."/>
            <person name="Peeters S.H."/>
            <person name="Heuer A."/>
            <person name="Rast P."/>
            <person name="Oberbeckmann S."/>
            <person name="Bunk B."/>
            <person name="Jeske O."/>
            <person name="Meyerdierks A."/>
            <person name="Storesund J.E."/>
            <person name="Kallscheuer N."/>
            <person name="Luecker S."/>
            <person name="Lage O.M."/>
            <person name="Pohl T."/>
            <person name="Merkel B.J."/>
            <person name="Hornburger P."/>
            <person name="Mueller R.-W."/>
            <person name="Bruemmer F."/>
            <person name="Labrenz M."/>
            <person name="Spormann A.M."/>
            <person name="Op den Camp H."/>
            <person name="Overmann J."/>
            <person name="Amann R."/>
            <person name="Jetten M.S.M."/>
            <person name="Mascher T."/>
            <person name="Medema M.H."/>
            <person name="Devos D.P."/>
            <person name="Kaster A.-K."/>
            <person name="Ovreas L."/>
            <person name="Rohde M."/>
            <person name="Galperin M.Y."/>
            <person name="Jogler C."/>
        </authorList>
    </citation>
    <scope>NUCLEOTIDE SEQUENCE [LARGE SCALE GENOMIC DNA]</scope>
    <source>
        <strain evidence="2 3">FC18</strain>
    </source>
</reference>
<dbReference type="OrthoDB" id="9778912at2"/>
<keyword evidence="1" id="KW-0732">Signal</keyword>
<evidence type="ECO:0000313" key="2">
    <source>
        <dbReference type="EMBL" id="QEG25093.1"/>
    </source>
</evidence>
<keyword evidence="3" id="KW-1185">Reference proteome</keyword>
<dbReference type="STRING" id="980251.GCA_001642875_01394"/>
<gene>
    <name evidence="2" type="ORF">MFFC18_50160</name>
</gene>
<dbReference type="AlphaFoldDB" id="A0A5B9PS92"/>
<dbReference type="EMBL" id="CP042912">
    <property type="protein sequence ID" value="QEG25093.1"/>
    <property type="molecule type" value="Genomic_DNA"/>
</dbReference>
<protein>
    <submittedName>
        <fullName evidence="2">Uncharacterized protein</fullName>
    </submittedName>
</protein>
<accession>A0A5B9PS92</accession>
<organism evidence="2 3">
    <name type="scientific">Mariniblastus fucicola</name>
    <dbReference type="NCBI Taxonomy" id="980251"/>
    <lineage>
        <taxon>Bacteria</taxon>
        <taxon>Pseudomonadati</taxon>
        <taxon>Planctomycetota</taxon>
        <taxon>Planctomycetia</taxon>
        <taxon>Pirellulales</taxon>
        <taxon>Pirellulaceae</taxon>
        <taxon>Mariniblastus</taxon>
    </lineage>
</organism>
<sequence precursor="true">MKYRYIFTGLTQAGILTAVVASVAFAFASPAPGQNQEPDAPRIAWYATLESGLAEAERSNRPILFTSAAPQCLGVSGIW</sequence>
<feature type="signal peptide" evidence="1">
    <location>
        <begin position="1"/>
        <end position="28"/>
    </location>
</feature>
<dbReference type="Proteomes" id="UP000322214">
    <property type="component" value="Chromosome"/>
</dbReference>
<evidence type="ECO:0000256" key="1">
    <source>
        <dbReference type="SAM" id="SignalP"/>
    </source>
</evidence>
<evidence type="ECO:0000313" key="3">
    <source>
        <dbReference type="Proteomes" id="UP000322214"/>
    </source>
</evidence>
<name>A0A5B9PS92_9BACT</name>
<proteinExistence type="predicted"/>